<dbReference type="EC" id="3.5.1.-" evidence="9"/>
<comment type="subcellular location">
    <subcellularLocation>
        <location evidence="1">Membrane</location>
        <topology evidence="1">Multi-pass membrane protein</topology>
    </subcellularLocation>
</comment>
<feature type="binding site" evidence="7">
    <location>
        <position position="25"/>
    </location>
    <ligand>
        <name>Ca(2+)</name>
        <dbReference type="ChEBI" id="CHEBI:29108"/>
    </ligand>
</feature>
<gene>
    <name evidence="10" type="ORF">FWK35_00003786</name>
</gene>
<name>A0A6G0Z4B9_APHCR</name>
<keyword evidence="4 9" id="KW-0378">Hydrolase</keyword>
<keyword evidence="9" id="KW-0443">Lipid metabolism</keyword>
<keyword evidence="3 9" id="KW-0812">Transmembrane</keyword>
<feature type="transmembrane region" description="Helical" evidence="9">
    <location>
        <begin position="155"/>
        <end position="172"/>
    </location>
</feature>
<evidence type="ECO:0000313" key="10">
    <source>
        <dbReference type="EMBL" id="KAF0765540.1"/>
    </source>
</evidence>
<dbReference type="PANTHER" id="PTHR46187:SF3">
    <property type="entry name" value="ALKALINE CERAMIDASE 3"/>
    <property type="match status" value="1"/>
</dbReference>
<dbReference type="Pfam" id="PF05875">
    <property type="entry name" value="Ceramidase"/>
    <property type="match status" value="2"/>
</dbReference>
<feature type="binding site" evidence="7">
    <location>
        <position position="26"/>
    </location>
    <ligand>
        <name>Ca(2+)</name>
        <dbReference type="ChEBI" id="CHEBI:29108"/>
    </ligand>
</feature>
<comment type="cofactor">
    <cofactor evidence="8">
        <name>Zn(2+)</name>
        <dbReference type="ChEBI" id="CHEBI:29105"/>
    </cofactor>
</comment>
<keyword evidence="7" id="KW-0479">Metal-binding</keyword>
<protein>
    <recommendedName>
        <fullName evidence="9">Alkaline ceramidase</fullName>
        <ecNumber evidence="9">3.5.1.-</ecNumber>
    </recommendedName>
</protein>
<evidence type="ECO:0000313" key="11">
    <source>
        <dbReference type="Proteomes" id="UP000478052"/>
    </source>
</evidence>
<feature type="binding site" evidence="8">
    <location>
        <position position="87"/>
    </location>
    <ligand>
        <name>Zn(2+)</name>
        <dbReference type="ChEBI" id="CHEBI:29105"/>
        <note>catalytic</note>
    </ligand>
</feature>
<evidence type="ECO:0000256" key="2">
    <source>
        <dbReference type="ARBA" id="ARBA00009780"/>
    </source>
</evidence>
<keyword evidence="6 9" id="KW-0472">Membrane</keyword>
<dbReference type="GO" id="GO:0016811">
    <property type="term" value="F:hydrolase activity, acting on carbon-nitrogen (but not peptide) bonds, in linear amides"/>
    <property type="evidence" value="ECO:0007669"/>
    <property type="project" value="InterPro"/>
</dbReference>
<keyword evidence="7" id="KW-0106">Calcium</keyword>
<comment type="caution">
    <text evidence="10">The sequence shown here is derived from an EMBL/GenBank/DDBJ whole genome shotgun (WGS) entry which is preliminary data.</text>
</comment>
<evidence type="ECO:0000256" key="4">
    <source>
        <dbReference type="ARBA" id="ARBA00022801"/>
    </source>
</evidence>
<comment type="caution">
    <text evidence="9">Lacks conserved residue(s) required for the propagation of feature annotation.</text>
</comment>
<dbReference type="GO" id="GO:0006672">
    <property type="term" value="P:ceramide metabolic process"/>
    <property type="evidence" value="ECO:0007669"/>
    <property type="project" value="InterPro"/>
</dbReference>
<dbReference type="EMBL" id="VUJU01001379">
    <property type="protein sequence ID" value="KAF0765540.1"/>
    <property type="molecule type" value="Genomic_DNA"/>
</dbReference>
<dbReference type="OrthoDB" id="187171at2759"/>
<feature type="transmembrane region" description="Helical" evidence="9">
    <location>
        <begin position="199"/>
        <end position="221"/>
    </location>
</feature>
<comment type="function">
    <text evidence="9">Hydrolyzes the sphingolipid ceramide into sphingosine and free fatty acid.</text>
</comment>
<organism evidence="10 11">
    <name type="scientific">Aphis craccivora</name>
    <name type="common">Cowpea aphid</name>
    <dbReference type="NCBI Taxonomy" id="307492"/>
    <lineage>
        <taxon>Eukaryota</taxon>
        <taxon>Metazoa</taxon>
        <taxon>Ecdysozoa</taxon>
        <taxon>Arthropoda</taxon>
        <taxon>Hexapoda</taxon>
        <taxon>Insecta</taxon>
        <taxon>Pterygota</taxon>
        <taxon>Neoptera</taxon>
        <taxon>Paraneoptera</taxon>
        <taxon>Hemiptera</taxon>
        <taxon>Sternorrhyncha</taxon>
        <taxon>Aphidomorpha</taxon>
        <taxon>Aphidoidea</taxon>
        <taxon>Aphididae</taxon>
        <taxon>Aphidini</taxon>
        <taxon>Aphis</taxon>
        <taxon>Aphis</taxon>
    </lineage>
</organism>
<feature type="binding site" evidence="8">
    <location>
        <position position="198"/>
    </location>
    <ligand>
        <name>Zn(2+)</name>
        <dbReference type="ChEBI" id="CHEBI:29105"/>
        <note>catalytic</note>
    </ligand>
</feature>
<accession>A0A6G0Z4B9</accession>
<feature type="binding site" evidence="7">
    <location>
        <position position="28"/>
    </location>
    <ligand>
        <name>Ca(2+)</name>
        <dbReference type="ChEBI" id="CHEBI:29108"/>
    </ligand>
</feature>
<dbReference type="Proteomes" id="UP000478052">
    <property type="component" value="Unassembled WGS sequence"/>
</dbReference>
<feature type="binding site" evidence="8">
    <location>
        <position position="202"/>
    </location>
    <ligand>
        <name>Zn(2+)</name>
        <dbReference type="ChEBI" id="CHEBI:29105"/>
        <note>catalytic</note>
    </ligand>
</feature>
<dbReference type="GO" id="GO:0046872">
    <property type="term" value="F:metal ion binding"/>
    <property type="evidence" value="ECO:0007669"/>
    <property type="project" value="UniProtKB-KW"/>
</dbReference>
<feature type="binding site" evidence="7">
    <location>
        <position position="30"/>
    </location>
    <ligand>
        <name>Ca(2+)</name>
        <dbReference type="ChEBI" id="CHEBI:29108"/>
    </ligand>
</feature>
<keyword evidence="11" id="KW-1185">Reference proteome</keyword>
<dbReference type="InterPro" id="IPR008901">
    <property type="entry name" value="ACER"/>
</dbReference>
<dbReference type="PANTHER" id="PTHR46187">
    <property type="entry name" value="ALKALINE CERAMIDASE 3"/>
    <property type="match status" value="1"/>
</dbReference>
<feature type="transmembrane region" description="Helical" evidence="9">
    <location>
        <begin position="110"/>
        <end position="135"/>
    </location>
</feature>
<proteinExistence type="inferred from homology"/>
<comment type="similarity">
    <text evidence="2 9">Belongs to the alkaline ceramidase family.</text>
</comment>
<sequence length="251" mass="30117">MFKIPMAFQEFNNTGYWGKPTATIDWCEKNYEVNYYVAEMWNTISNLMMIIPPLWGIWDMKKQKFARRFFFCYAFILVVGFGSLAFHMTLLYEMQLFDELPMVWGTYRYIGFAIIYLAWPQPLLQHVCYGILVAISLAQEIKLILEFKCSVCKRMFIVAIALYLFGFFLWNIDNILCKNITILREQIPMFLQPFTQMHAWWHIFAGYGVYIQVLFCIHSTYDYHKKYKLSNLLLPEHMYFSIRWQKPTKSN</sequence>
<reference evidence="10 11" key="1">
    <citation type="submission" date="2019-08" db="EMBL/GenBank/DDBJ databases">
        <title>Whole genome of Aphis craccivora.</title>
        <authorList>
            <person name="Voronova N.V."/>
            <person name="Shulinski R.S."/>
            <person name="Bandarenka Y.V."/>
            <person name="Zhorov D.G."/>
            <person name="Warner D."/>
        </authorList>
    </citation>
    <scope>NUCLEOTIDE SEQUENCE [LARGE SCALE GENOMIC DNA]</scope>
    <source>
        <strain evidence="10">180601</strain>
        <tissue evidence="10">Whole Body</tissue>
    </source>
</reference>
<evidence type="ECO:0000256" key="7">
    <source>
        <dbReference type="PIRSR" id="PIRSR608901-1"/>
    </source>
</evidence>
<feature type="binding site" evidence="7">
    <location>
        <position position="39"/>
    </location>
    <ligand>
        <name>Ca(2+)</name>
        <dbReference type="ChEBI" id="CHEBI:29108"/>
    </ligand>
</feature>
<evidence type="ECO:0000256" key="5">
    <source>
        <dbReference type="ARBA" id="ARBA00022989"/>
    </source>
</evidence>
<evidence type="ECO:0000256" key="3">
    <source>
        <dbReference type="ARBA" id="ARBA00022692"/>
    </source>
</evidence>
<dbReference type="GO" id="GO:0005789">
    <property type="term" value="C:endoplasmic reticulum membrane"/>
    <property type="evidence" value="ECO:0007669"/>
    <property type="project" value="TreeGrafter"/>
</dbReference>
<evidence type="ECO:0000256" key="6">
    <source>
        <dbReference type="ARBA" id="ARBA00023136"/>
    </source>
</evidence>
<keyword evidence="5 9" id="KW-1133">Transmembrane helix</keyword>
<evidence type="ECO:0000256" key="8">
    <source>
        <dbReference type="PIRSR" id="PIRSR608901-2"/>
    </source>
</evidence>
<evidence type="ECO:0000256" key="1">
    <source>
        <dbReference type="ARBA" id="ARBA00004141"/>
    </source>
</evidence>
<dbReference type="AlphaFoldDB" id="A0A6G0Z4B9"/>
<keyword evidence="8" id="KW-0862">Zinc</keyword>
<feature type="transmembrane region" description="Helical" evidence="9">
    <location>
        <begin position="70"/>
        <end position="90"/>
    </location>
</feature>
<feature type="transmembrane region" description="Helical" evidence="9">
    <location>
        <begin position="40"/>
        <end position="58"/>
    </location>
</feature>
<evidence type="ECO:0000256" key="9">
    <source>
        <dbReference type="RuleBase" id="RU364079"/>
    </source>
</evidence>